<feature type="transmembrane region" description="Helical" evidence="6">
    <location>
        <begin position="443"/>
        <end position="465"/>
    </location>
</feature>
<evidence type="ECO:0000256" key="4">
    <source>
        <dbReference type="ARBA" id="ARBA00023136"/>
    </source>
</evidence>
<dbReference type="Proteomes" id="UP000698800">
    <property type="component" value="Unassembled WGS sequence"/>
</dbReference>
<organism evidence="8 9">
    <name type="scientific">Glutinoglossum americanum</name>
    <dbReference type="NCBI Taxonomy" id="1670608"/>
    <lineage>
        <taxon>Eukaryota</taxon>
        <taxon>Fungi</taxon>
        <taxon>Dikarya</taxon>
        <taxon>Ascomycota</taxon>
        <taxon>Pezizomycotina</taxon>
        <taxon>Geoglossomycetes</taxon>
        <taxon>Geoglossales</taxon>
        <taxon>Geoglossaceae</taxon>
        <taxon>Glutinoglossum</taxon>
    </lineage>
</organism>
<evidence type="ECO:0000313" key="9">
    <source>
        <dbReference type="Proteomes" id="UP000698800"/>
    </source>
</evidence>
<accession>A0A9P8HZ63</accession>
<dbReference type="InterPro" id="IPR038770">
    <property type="entry name" value="Na+/solute_symporter_sf"/>
</dbReference>
<feature type="transmembrane region" description="Helical" evidence="6">
    <location>
        <begin position="112"/>
        <end position="135"/>
    </location>
</feature>
<feature type="compositionally biased region" description="Polar residues" evidence="5">
    <location>
        <begin position="543"/>
        <end position="572"/>
    </location>
</feature>
<proteinExistence type="predicted"/>
<feature type="transmembrane region" description="Helical" evidence="6">
    <location>
        <begin position="400"/>
        <end position="419"/>
    </location>
</feature>
<evidence type="ECO:0000313" key="8">
    <source>
        <dbReference type="EMBL" id="KAH0542603.1"/>
    </source>
</evidence>
<feature type="region of interest" description="Disordered" evidence="5">
    <location>
        <begin position="509"/>
        <end position="579"/>
    </location>
</feature>
<dbReference type="Gene3D" id="1.20.1530.20">
    <property type="match status" value="1"/>
</dbReference>
<dbReference type="GO" id="GO:0036376">
    <property type="term" value="P:sodium ion export across plasma membrane"/>
    <property type="evidence" value="ECO:0007669"/>
    <property type="project" value="InterPro"/>
</dbReference>
<dbReference type="AlphaFoldDB" id="A0A9P8HZ63"/>
<name>A0A9P8HZ63_9PEZI</name>
<dbReference type="GO" id="GO:0120029">
    <property type="term" value="P:proton export across plasma membrane"/>
    <property type="evidence" value="ECO:0007669"/>
    <property type="project" value="InterPro"/>
</dbReference>
<dbReference type="GO" id="GO:0005886">
    <property type="term" value="C:plasma membrane"/>
    <property type="evidence" value="ECO:0007669"/>
    <property type="project" value="InterPro"/>
</dbReference>
<sequence length="579" mass="64293">MPTLVVTNFNIVCSTLGGFVTLFGLVSYLFKERYYLSEAFDTPFRAVISLLAGVSLSPSAANFIRPLDYAGGNEEHLAQITLYFSRLVLGVQLVLAGVQLPSRYLWREWKPLALLLGPGMTAMWLCSSLLVYGMVPHFSFLHALAVGACVTPTDPVLSNSIVKGKFADQNVPKDLQKIIIAESGANDGLGYPFLFLALYLMKYNGEHGLGQVGGTSKAIGLWFGETWAYTILLSVFYGAAVGWIAKELLYRAEKKFCSPFTPLRMLIAMPLTYALRKYVDRESFLVFAITLALFIVGTCGMIGSDDVLACFVAGNAFTWDDWFRLETLDDSLQPTIDMLLNLAIFMWFGAVCPWDSFLHNDVIPLYRLVFLGILVLLFRRLPVVYAMHRVIPQIEEQRQALFVGFFGPIGVSAVFYLYVSLEFLGQIKVDGVVREDAQKLQDVMMVVIWFLAISSIVVHGLTIPLGKLGFYLPRTISQALDSASRDESGTPFQIQGRVELIEQLQERRQQRIQSGQRSPDGMPPRPVFRIGGSVIRSPENHSRTPASISRKSSLTNNEGLPVSVQDTASGITHDSFAKK</sequence>
<comment type="subcellular location">
    <subcellularLocation>
        <location evidence="1">Membrane</location>
        <topology evidence="1">Multi-pass membrane protein</topology>
    </subcellularLocation>
</comment>
<dbReference type="InterPro" id="IPR006153">
    <property type="entry name" value="Cation/H_exchanger_TM"/>
</dbReference>
<keyword evidence="3 6" id="KW-1133">Transmembrane helix</keyword>
<feature type="transmembrane region" description="Helical" evidence="6">
    <location>
        <begin position="226"/>
        <end position="244"/>
    </location>
</feature>
<gene>
    <name evidence="8" type="ORF">FGG08_003011</name>
</gene>
<evidence type="ECO:0000256" key="6">
    <source>
        <dbReference type="SAM" id="Phobius"/>
    </source>
</evidence>
<evidence type="ECO:0000256" key="3">
    <source>
        <dbReference type="ARBA" id="ARBA00022989"/>
    </source>
</evidence>
<feature type="domain" description="Cation/H+ exchanger transmembrane" evidence="7">
    <location>
        <begin position="46"/>
        <end position="464"/>
    </location>
</feature>
<dbReference type="GO" id="GO:0015385">
    <property type="term" value="F:sodium:proton antiporter activity"/>
    <property type="evidence" value="ECO:0007669"/>
    <property type="project" value="InterPro"/>
</dbReference>
<protein>
    <recommendedName>
        <fullName evidence="7">Cation/H+ exchanger transmembrane domain-containing protein</fullName>
    </recommendedName>
</protein>
<dbReference type="PANTHER" id="PTHR31382:SF1">
    <property type="entry name" value="SODIUM ION_PROTON EXCHANGER (EUROFUNG)"/>
    <property type="match status" value="1"/>
</dbReference>
<dbReference type="GO" id="GO:0042391">
    <property type="term" value="P:regulation of membrane potential"/>
    <property type="evidence" value="ECO:0007669"/>
    <property type="project" value="InterPro"/>
</dbReference>
<reference evidence="8" key="1">
    <citation type="submission" date="2021-03" db="EMBL/GenBank/DDBJ databases">
        <title>Comparative genomics and phylogenomic investigation of the class Geoglossomycetes provide insights into ecological specialization and systematics.</title>
        <authorList>
            <person name="Melie T."/>
            <person name="Pirro S."/>
            <person name="Miller A.N."/>
            <person name="Quandt A."/>
        </authorList>
    </citation>
    <scope>NUCLEOTIDE SEQUENCE</scope>
    <source>
        <strain evidence="8">GBOQ0MN5Z8</strain>
    </source>
</reference>
<evidence type="ECO:0000256" key="2">
    <source>
        <dbReference type="ARBA" id="ARBA00022692"/>
    </source>
</evidence>
<dbReference type="OrthoDB" id="5327978at2759"/>
<dbReference type="PANTHER" id="PTHR31382">
    <property type="entry name" value="NA(+)/H(+) ANTIPORTER"/>
    <property type="match status" value="1"/>
</dbReference>
<feature type="transmembrane region" description="Helical" evidence="6">
    <location>
        <begin position="287"/>
        <end position="317"/>
    </location>
</feature>
<keyword evidence="9" id="KW-1185">Reference proteome</keyword>
<feature type="transmembrane region" description="Helical" evidence="6">
    <location>
        <begin position="338"/>
        <end position="357"/>
    </location>
</feature>
<dbReference type="EMBL" id="JAGHQL010000050">
    <property type="protein sequence ID" value="KAH0542603.1"/>
    <property type="molecule type" value="Genomic_DNA"/>
</dbReference>
<dbReference type="InterPro" id="IPR004712">
    <property type="entry name" value="Na+/H+_antiporter_fungi"/>
</dbReference>
<keyword evidence="2 6" id="KW-0812">Transmembrane</keyword>
<evidence type="ECO:0000256" key="1">
    <source>
        <dbReference type="ARBA" id="ARBA00004141"/>
    </source>
</evidence>
<feature type="transmembrane region" description="Helical" evidence="6">
    <location>
        <begin position="6"/>
        <end position="30"/>
    </location>
</feature>
<feature type="transmembrane region" description="Helical" evidence="6">
    <location>
        <begin position="363"/>
        <end position="379"/>
    </location>
</feature>
<comment type="caution">
    <text evidence="8">The sequence shown here is derived from an EMBL/GenBank/DDBJ whole genome shotgun (WGS) entry which is preliminary data.</text>
</comment>
<evidence type="ECO:0000256" key="5">
    <source>
        <dbReference type="SAM" id="MobiDB-lite"/>
    </source>
</evidence>
<evidence type="ECO:0000259" key="7">
    <source>
        <dbReference type="Pfam" id="PF00999"/>
    </source>
</evidence>
<dbReference type="Pfam" id="PF00999">
    <property type="entry name" value="Na_H_Exchanger"/>
    <property type="match status" value="1"/>
</dbReference>
<keyword evidence="4 6" id="KW-0472">Membrane</keyword>